<dbReference type="EMBL" id="JAMWYK010000004">
    <property type="protein sequence ID" value="MCO0832356.1"/>
    <property type="molecule type" value="Genomic_DNA"/>
</dbReference>
<dbReference type="RefSeq" id="WP_252443439.1">
    <property type="nucleotide sequence ID" value="NZ_JAMWYK010000004.1"/>
</dbReference>
<accession>A0ABT0ZQT9</accession>
<keyword evidence="2" id="KW-1185">Reference proteome</keyword>
<evidence type="ECO:0000313" key="2">
    <source>
        <dbReference type="Proteomes" id="UP001523234"/>
    </source>
</evidence>
<comment type="caution">
    <text evidence="1">The sequence shown here is derived from an EMBL/GenBank/DDBJ whole genome shotgun (WGS) entry which is preliminary data.</text>
</comment>
<organism evidence="1 2">
    <name type="scientific">Fructobacillus apis</name>
    <dbReference type="NCBI Taxonomy" id="2935017"/>
    <lineage>
        <taxon>Bacteria</taxon>
        <taxon>Bacillati</taxon>
        <taxon>Bacillota</taxon>
        <taxon>Bacilli</taxon>
        <taxon>Lactobacillales</taxon>
        <taxon>Lactobacillaceae</taxon>
        <taxon>Fructobacillus</taxon>
    </lineage>
</organism>
<evidence type="ECO:0000313" key="1">
    <source>
        <dbReference type="EMBL" id="MCO0832356.1"/>
    </source>
</evidence>
<name>A0ABT0ZQT9_9LACO</name>
<protein>
    <submittedName>
        <fullName evidence="1">Uncharacterized protein</fullName>
    </submittedName>
</protein>
<sequence>MDVSNTMTNPALVESTETRSADEWKAIEEWLAEYCRRTPAYRVIDTEEDLKAWLDEEDW</sequence>
<gene>
    <name evidence="1" type="ORF">NFX39_04525</name>
</gene>
<dbReference type="Proteomes" id="UP001523234">
    <property type="component" value="Unassembled WGS sequence"/>
</dbReference>
<proteinExistence type="predicted"/>
<reference evidence="1 2" key="1">
    <citation type="submission" date="2022-06" db="EMBL/GenBank/DDBJ databases">
        <title>Fructobacillus taiwanensis sp. nov., isolated from the honeybee.</title>
        <authorList>
            <person name="Chen Y.-S."/>
            <person name="Wang L.-T."/>
            <person name="Lee Y.-S."/>
            <person name="Chang Y.-C."/>
            <person name="Wu H.-C."/>
            <person name="Liao C.-Y."/>
            <person name="Chen W.-H."/>
            <person name="Deng J.-N."/>
            <person name="Wang Y.-H."/>
        </authorList>
    </citation>
    <scope>NUCLEOTIDE SEQUENCE [LARGE SCALE GENOMIC DNA]</scope>
    <source>
        <strain evidence="1 2">W13</strain>
    </source>
</reference>